<dbReference type="AlphaFoldDB" id="A0AAE0CFB8"/>
<feature type="non-terminal residue" evidence="3">
    <location>
        <position position="1"/>
    </location>
</feature>
<protein>
    <recommendedName>
        <fullName evidence="2">CASP C-terminal domain-containing protein</fullName>
    </recommendedName>
</protein>
<accession>A0AAE0CFB8</accession>
<keyword evidence="1" id="KW-0472">Membrane</keyword>
<keyword evidence="1" id="KW-0812">Transmembrane</keyword>
<evidence type="ECO:0000256" key="1">
    <source>
        <dbReference type="SAM" id="Phobius"/>
    </source>
</evidence>
<proteinExistence type="predicted"/>
<evidence type="ECO:0000259" key="2">
    <source>
        <dbReference type="Pfam" id="PF08172"/>
    </source>
</evidence>
<organism evidence="3 4">
    <name type="scientific">Cymbomonas tetramitiformis</name>
    <dbReference type="NCBI Taxonomy" id="36881"/>
    <lineage>
        <taxon>Eukaryota</taxon>
        <taxon>Viridiplantae</taxon>
        <taxon>Chlorophyta</taxon>
        <taxon>Pyramimonadophyceae</taxon>
        <taxon>Pyramimonadales</taxon>
        <taxon>Pyramimonadaceae</taxon>
        <taxon>Cymbomonas</taxon>
    </lineage>
</organism>
<keyword evidence="1" id="KW-1133">Transmembrane helix</keyword>
<feature type="domain" description="CASP C-terminal" evidence="2">
    <location>
        <begin position="47"/>
        <end position="127"/>
    </location>
</feature>
<reference evidence="3 4" key="1">
    <citation type="journal article" date="2015" name="Genome Biol. Evol.">
        <title>Comparative Genomics of a Bacterivorous Green Alga Reveals Evolutionary Causalities and Consequences of Phago-Mixotrophic Mode of Nutrition.</title>
        <authorList>
            <person name="Burns J.A."/>
            <person name="Paasch A."/>
            <person name="Narechania A."/>
            <person name="Kim E."/>
        </authorList>
    </citation>
    <scope>NUCLEOTIDE SEQUENCE [LARGE SCALE GENOMIC DNA]</scope>
    <source>
        <strain evidence="3 4">PLY_AMNH</strain>
    </source>
</reference>
<feature type="transmembrane region" description="Helical" evidence="1">
    <location>
        <begin position="106"/>
        <end position="124"/>
    </location>
</feature>
<keyword evidence="4" id="KW-1185">Reference proteome</keyword>
<dbReference type="GO" id="GO:0006891">
    <property type="term" value="P:intra-Golgi vesicle-mediated transport"/>
    <property type="evidence" value="ECO:0007669"/>
    <property type="project" value="InterPro"/>
</dbReference>
<name>A0AAE0CFB8_9CHLO</name>
<comment type="caution">
    <text evidence="3">The sequence shown here is derived from an EMBL/GenBank/DDBJ whole genome shotgun (WGS) entry which is preliminary data.</text>
</comment>
<dbReference type="GO" id="GO:0000139">
    <property type="term" value="C:Golgi membrane"/>
    <property type="evidence" value="ECO:0007669"/>
    <property type="project" value="InterPro"/>
</dbReference>
<dbReference type="Pfam" id="PF08172">
    <property type="entry name" value="CASP_C"/>
    <property type="match status" value="1"/>
</dbReference>
<dbReference type="EMBL" id="LGRX02024409">
    <property type="protein sequence ID" value="KAK3253993.1"/>
    <property type="molecule type" value="Genomic_DNA"/>
</dbReference>
<sequence length="141" mass="15831">RGHRYGCGPFAVGDTTEAGREELASASRRRQNRAACFGGVQAAGAAMAGGEAGVEARYHRSYEDRLNPFMEFTHREEDARYRSLRIHEKITLSSGRFFLGNQWTRTFVFVYTVFLHSLVLYVIYNYSSPATASVVYSAQSD</sequence>
<evidence type="ECO:0000313" key="4">
    <source>
        <dbReference type="Proteomes" id="UP001190700"/>
    </source>
</evidence>
<dbReference type="InterPro" id="IPR012955">
    <property type="entry name" value="CASP_C"/>
</dbReference>
<dbReference type="Proteomes" id="UP001190700">
    <property type="component" value="Unassembled WGS sequence"/>
</dbReference>
<gene>
    <name evidence="3" type="ORF">CYMTET_36778</name>
</gene>
<evidence type="ECO:0000313" key="3">
    <source>
        <dbReference type="EMBL" id="KAK3253993.1"/>
    </source>
</evidence>